<organism evidence="7 8">
    <name type="scientific">Pelomonas parva</name>
    <dbReference type="NCBI Taxonomy" id="3299032"/>
    <lineage>
        <taxon>Bacteria</taxon>
        <taxon>Pseudomonadati</taxon>
        <taxon>Pseudomonadota</taxon>
        <taxon>Betaproteobacteria</taxon>
        <taxon>Burkholderiales</taxon>
        <taxon>Sphaerotilaceae</taxon>
        <taxon>Roseateles</taxon>
    </lineage>
</organism>
<dbReference type="Pfam" id="PF12802">
    <property type="entry name" value="MarR_2"/>
    <property type="match status" value="1"/>
</dbReference>
<feature type="region of interest" description="Disordered" evidence="5">
    <location>
        <begin position="1"/>
        <end position="22"/>
    </location>
</feature>
<dbReference type="Proteomes" id="UP001606210">
    <property type="component" value="Unassembled WGS sequence"/>
</dbReference>
<dbReference type="SMART" id="SM00347">
    <property type="entry name" value="HTH_MARR"/>
    <property type="match status" value="1"/>
</dbReference>
<protein>
    <submittedName>
        <fullName evidence="7">MarR family winged helix-turn-helix transcriptional regulator</fullName>
    </submittedName>
</protein>
<keyword evidence="2" id="KW-0238">DNA-binding</keyword>
<dbReference type="PANTHER" id="PTHR33164:SF89">
    <property type="entry name" value="MARR FAMILY REGULATORY PROTEIN"/>
    <property type="match status" value="1"/>
</dbReference>
<evidence type="ECO:0000256" key="2">
    <source>
        <dbReference type="ARBA" id="ARBA00023125"/>
    </source>
</evidence>
<keyword evidence="3" id="KW-0804">Transcription</keyword>
<name>A0ABW7EYU4_9BURK</name>
<evidence type="ECO:0000256" key="3">
    <source>
        <dbReference type="ARBA" id="ARBA00023163"/>
    </source>
</evidence>
<feature type="coiled-coil region" evidence="4">
    <location>
        <begin position="124"/>
        <end position="151"/>
    </location>
</feature>
<evidence type="ECO:0000259" key="6">
    <source>
        <dbReference type="PROSITE" id="PS50995"/>
    </source>
</evidence>
<dbReference type="PROSITE" id="PS50995">
    <property type="entry name" value="HTH_MARR_2"/>
    <property type="match status" value="1"/>
</dbReference>
<keyword evidence="4" id="KW-0175">Coiled coil</keyword>
<evidence type="ECO:0000313" key="8">
    <source>
        <dbReference type="Proteomes" id="UP001606210"/>
    </source>
</evidence>
<dbReference type="PANTHER" id="PTHR33164">
    <property type="entry name" value="TRANSCRIPTIONAL REGULATOR, MARR FAMILY"/>
    <property type="match status" value="1"/>
</dbReference>
<dbReference type="InterPro" id="IPR000835">
    <property type="entry name" value="HTH_MarR-typ"/>
</dbReference>
<dbReference type="RefSeq" id="WP_394477074.1">
    <property type="nucleotide sequence ID" value="NZ_JBIGHV010000002.1"/>
</dbReference>
<keyword evidence="8" id="KW-1185">Reference proteome</keyword>
<accession>A0ABW7EYU4</accession>
<reference evidence="7 8" key="1">
    <citation type="submission" date="2024-08" db="EMBL/GenBank/DDBJ databases">
        <authorList>
            <person name="Lu H."/>
        </authorList>
    </citation>
    <scope>NUCLEOTIDE SEQUENCE [LARGE SCALE GENOMIC DNA]</scope>
    <source>
        <strain evidence="7 8">LYH14W</strain>
    </source>
</reference>
<dbReference type="InterPro" id="IPR039422">
    <property type="entry name" value="MarR/SlyA-like"/>
</dbReference>
<dbReference type="SUPFAM" id="SSF46785">
    <property type="entry name" value="Winged helix' DNA-binding domain"/>
    <property type="match status" value="1"/>
</dbReference>
<dbReference type="PROSITE" id="PS01117">
    <property type="entry name" value="HTH_MARR_1"/>
    <property type="match status" value="1"/>
</dbReference>
<evidence type="ECO:0000256" key="4">
    <source>
        <dbReference type="SAM" id="Coils"/>
    </source>
</evidence>
<dbReference type="EMBL" id="JBIGHV010000002">
    <property type="protein sequence ID" value="MFG6429543.1"/>
    <property type="molecule type" value="Genomic_DNA"/>
</dbReference>
<evidence type="ECO:0000313" key="7">
    <source>
        <dbReference type="EMBL" id="MFG6429543.1"/>
    </source>
</evidence>
<sequence length="166" mass="18185">MPRSAPAPAPAELAPRAKARRPRADAGDVFDFQSNALGYQLRLAQLRAFDLFFEMLAPLDLSPARVTALSLIAMSPGTNQAALAKALNVAGPSALKLVDGLESAGWIRRMEVEGDRRRYSLQLTEQGQARLEQLREKLTEYEARLTAGLSAAERLQLMDLLGRLAR</sequence>
<dbReference type="InterPro" id="IPR023187">
    <property type="entry name" value="Tscrpt_reg_MarR-type_CS"/>
</dbReference>
<dbReference type="InterPro" id="IPR036388">
    <property type="entry name" value="WH-like_DNA-bd_sf"/>
</dbReference>
<proteinExistence type="predicted"/>
<gene>
    <name evidence="7" type="ORF">ACG00Y_06455</name>
</gene>
<feature type="domain" description="HTH marR-type" evidence="6">
    <location>
        <begin position="34"/>
        <end position="166"/>
    </location>
</feature>
<keyword evidence="1" id="KW-0805">Transcription regulation</keyword>
<comment type="caution">
    <text evidence="7">The sequence shown here is derived from an EMBL/GenBank/DDBJ whole genome shotgun (WGS) entry which is preliminary data.</text>
</comment>
<dbReference type="Gene3D" id="1.10.10.10">
    <property type="entry name" value="Winged helix-like DNA-binding domain superfamily/Winged helix DNA-binding domain"/>
    <property type="match status" value="1"/>
</dbReference>
<evidence type="ECO:0000256" key="1">
    <source>
        <dbReference type="ARBA" id="ARBA00023015"/>
    </source>
</evidence>
<evidence type="ECO:0000256" key="5">
    <source>
        <dbReference type="SAM" id="MobiDB-lite"/>
    </source>
</evidence>
<dbReference type="PRINTS" id="PR00598">
    <property type="entry name" value="HTHMARR"/>
</dbReference>
<dbReference type="InterPro" id="IPR036390">
    <property type="entry name" value="WH_DNA-bd_sf"/>
</dbReference>